<comment type="caution">
    <text evidence="2">The sequence shown here is derived from an EMBL/GenBank/DDBJ whole genome shotgun (WGS) entry which is preliminary data.</text>
</comment>
<keyword evidence="3" id="KW-1185">Reference proteome</keyword>
<sequence>MAAGNHDSIFNDESHSIDPMLAGHESMSYDFSFGASTPEAATYPDSHPVFEQLAVLAQPAATTSDPNPVSDPSTSPKASDKALKKRQHNDIEQDGVVIDAISHYSSADKRRRLDQTDYMHHPSQAYTQATAIPIGTVHTALPALPIAGLLPFPVAHLDHTRFNEQCSNADKLYQGMWQRPAPGFANDDLLETPNVLPYPNGFLQGYVGNLYATTSSRSPAITHQALPPFGPLPVPHVPLFTTAGLSLDLSHVIPITQPLPPIETPVDKQLNYIRPPLNTVLTPEEILTFWPNWVTSPELAVRMQRNGITARMIVTVHLTASGQLNNAAISKRLTDNLKKQFSHGGRHYYDCGSHWDVQTAKDDGPTDDMTANDWHTREEHVLANDVRLDGKAPPNGAWWNGEVLSDPTQEWKDMPLTEFFVTVPRAHFPTGQGRGMVTRCLEAVHDDPDYAVLNLSTAHWDWLIKHLQENDASIAPVLPQDPAKNVDQEFVEWFKATH</sequence>
<reference evidence="3" key="1">
    <citation type="journal article" date="2017" name="bioRxiv">
        <title>Conservation of a gene cluster reveals novel cercosporin biosynthetic mechanisms and extends production to the genus Colletotrichum.</title>
        <authorList>
            <person name="de Jonge R."/>
            <person name="Ebert M.K."/>
            <person name="Huitt-Roehl C.R."/>
            <person name="Pal P."/>
            <person name="Suttle J.C."/>
            <person name="Spanner R.E."/>
            <person name="Neubauer J.D."/>
            <person name="Jurick W.M.II."/>
            <person name="Stott K.A."/>
            <person name="Secor G.A."/>
            <person name="Thomma B.P.H.J."/>
            <person name="Van de Peer Y."/>
            <person name="Townsend C.A."/>
            <person name="Bolton M.D."/>
        </authorList>
    </citation>
    <scope>NUCLEOTIDE SEQUENCE [LARGE SCALE GENOMIC DNA]</scope>
    <source>
        <strain evidence="3">CBS538.71</strain>
    </source>
</reference>
<feature type="compositionally biased region" description="Polar residues" evidence="1">
    <location>
        <begin position="60"/>
        <end position="77"/>
    </location>
</feature>
<dbReference type="Proteomes" id="UP000237631">
    <property type="component" value="Unassembled WGS sequence"/>
</dbReference>
<dbReference type="OrthoDB" id="3643924at2759"/>
<accession>A0A2S6BRF2</accession>
<evidence type="ECO:0000256" key="1">
    <source>
        <dbReference type="SAM" id="MobiDB-lite"/>
    </source>
</evidence>
<gene>
    <name evidence="2" type="ORF">CBER1_05038</name>
</gene>
<feature type="region of interest" description="Disordered" evidence="1">
    <location>
        <begin position="1"/>
        <end position="21"/>
    </location>
</feature>
<dbReference type="STRING" id="357750.A0A2S6BRF2"/>
<organism evidence="2 3">
    <name type="scientific">Cercospora berteroae</name>
    <dbReference type="NCBI Taxonomy" id="357750"/>
    <lineage>
        <taxon>Eukaryota</taxon>
        <taxon>Fungi</taxon>
        <taxon>Dikarya</taxon>
        <taxon>Ascomycota</taxon>
        <taxon>Pezizomycotina</taxon>
        <taxon>Dothideomycetes</taxon>
        <taxon>Dothideomycetidae</taxon>
        <taxon>Mycosphaerellales</taxon>
        <taxon>Mycosphaerellaceae</taxon>
        <taxon>Cercospora</taxon>
    </lineage>
</organism>
<evidence type="ECO:0000313" key="2">
    <source>
        <dbReference type="EMBL" id="PPJ50051.1"/>
    </source>
</evidence>
<name>A0A2S6BRF2_9PEZI</name>
<protein>
    <submittedName>
        <fullName evidence="2">Uncharacterized protein</fullName>
    </submittedName>
</protein>
<dbReference type="EMBL" id="PNEN01001793">
    <property type="protein sequence ID" value="PPJ50051.1"/>
    <property type="molecule type" value="Genomic_DNA"/>
</dbReference>
<dbReference type="AlphaFoldDB" id="A0A2S6BRF2"/>
<proteinExistence type="predicted"/>
<evidence type="ECO:0000313" key="3">
    <source>
        <dbReference type="Proteomes" id="UP000237631"/>
    </source>
</evidence>
<feature type="region of interest" description="Disordered" evidence="1">
    <location>
        <begin position="60"/>
        <end position="91"/>
    </location>
</feature>